<feature type="region of interest" description="Disordered" evidence="1">
    <location>
        <begin position="839"/>
        <end position="893"/>
    </location>
</feature>
<dbReference type="EMBL" id="REFZ01000006">
    <property type="protein sequence ID" value="RQH00431.1"/>
    <property type="molecule type" value="Genomic_DNA"/>
</dbReference>
<organism evidence="2 3">
    <name type="scientific">Natrarchaeobius chitinivorans</name>
    <dbReference type="NCBI Taxonomy" id="1679083"/>
    <lineage>
        <taxon>Archaea</taxon>
        <taxon>Methanobacteriati</taxon>
        <taxon>Methanobacteriota</taxon>
        <taxon>Stenosarchaea group</taxon>
        <taxon>Halobacteria</taxon>
        <taxon>Halobacteriales</taxon>
        <taxon>Natrialbaceae</taxon>
        <taxon>Natrarchaeobius</taxon>
    </lineage>
</organism>
<evidence type="ECO:0000256" key="1">
    <source>
        <dbReference type="SAM" id="MobiDB-lite"/>
    </source>
</evidence>
<accession>A0A3N6MRP1</accession>
<sequence length="893" mass="98785">MVFIGSILVITLGMGLIDSLESESESEITYAAIDSTEHSLTTAALEGQIQGLNLDDATYRDDGTVHLAWYDASDTNTVYDANVTIDRLGALEYDLDDRTVIQQSGARWERQNGEYRTDQGPNIRYDGDFLQLRLLTLDEDDARSGDPVARPNYDSDLPDRIEAARAEAANRGYNDLAFVVQSEYHDGWVDYLDSELSGHENITVNASESNPVIGDGGPNTVEVVMKNVTDTDAPDFWVKEDHGIVTGEHASENVFVSDSPDPLRFQATIENVGDERQTQDVNLTILDEDGNEVLDVGNETELDGGEETIVNFTIDDHESELEYGVYDYDVETDSDSLDDIGSFYYAKQEAPWLAVTNQTVDGVDASDETDPVNASEELVTLEADVQNVGLDPIEDESIEFVLEFDDEDWEFTDTATVERDRGEKATVSWELNRSELFEGDHTFTVSTADDDAAGHFYVYDARDVGSSEIVLGPDTGVNVTIVGSEMSNSDPHDCTDCETAHVSEKSEGSFVEGDRVGYEWETREGEWNYDATEPEWNDSGGWNSDADPECIDEAWDGSCEEYGFPDSTEFWWDDDGGWDIRWENRQDHNANQWGWDGPIEAGEAPDDEPEFQVDGYEINWVAASADLVTQPVDEDGTAIGEPTRLGDVPWHDTNLNRFDEPRPLYEYSFTTEERVSFMISATSYNHGGSDFCGSYTDRTFTDTYDGAVWDHTECSDDAVLADEDDELVSLSADTETEETNVRVLGEDDVQLPELDPGVERQMSTDELLERPEVDVPVDEDGYLDLGEHEYIFVFEITHHPIQHNSNPSVDRNISPDDYWDEAHETNGDPNFNDMIAHVEISPSGGGLPDLDPSFSGAEGDAASGGTGGSDDPTESGNSSGDNVDVGTDEIIIG</sequence>
<comment type="caution">
    <text evidence="2">The sequence shown here is derived from an EMBL/GenBank/DDBJ whole genome shotgun (WGS) entry which is preliminary data.</text>
</comment>
<gene>
    <name evidence="2" type="ORF">EA472_11355</name>
</gene>
<protein>
    <submittedName>
        <fullName evidence="2">Flagellin</fullName>
    </submittedName>
</protein>
<dbReference type="Proteomes" id="UP000281431">
    <property type="component" value="Unassembled WGS sequence"/>
</dbReference>
<proteinExistence type="predicted"/>
<evidence type="ECO:0000313" key="2">
    <source>
        <dbReference type="EMBL" id="RQH00431.1"/>
    </source>
</evidence>
<evidence type="ECO:0000313" key="3">
    <source>
        <dbReference type="Proteomes" id="UP000281431"/>
    </source>
</evidence>
<keyword evidence="2" id="KW-0966">Cell projection</keyword>
<keyword evidence="3" id="KW-1185">Reference proteome</keyword>
<keyword evidence="2" id="KW-0969">Cilium</keyword>
<reference evidence="2 3" key="1">
    <citation type="submission" date="2018-10" db="EMBL/GenBank/DDBJ databases">
        <title>Natrarchaeobius chitinivorans gen. nov., sp. nov., and Natrarchaeobius haloalkaliphilus sp. nov., alkaliphilic, chitin-utilizing haloarchaea from hypersaline alkaline lakes.</title>
        <authorList>
            <person name="Sorokin D.Y."/>
            <person name="Elcheninov A.G."/>
            <person name="Kostrikina N.A."/>
            <person name="Bale N.J."/>
            <person name="Sinninghe Damste J.S."/>
            <person name="Khijniak T.V."/>
            <person name="Kublanov I.V."/>
            <person name="Toshchakov S.V."/>
        </authorList>
    </citation>
    <scope>NUCLEOTIDE SEQUENCE [LARGE SCALE GENOMIC DNA]</scope>
    <source>
        <strain evidence="2 3">AArcht7</strain>
    </source>
</reference>
<dbReference type="AlphaFoldDB" id="A0A3N6MRP1"/>
<keyword evidence="2" id="KW-0282">Flagellum</keyword>
<name>A0A3N6MRP1_NATCH</name>